<feature type="transmembrane region" description="Helical" evidence="1">
    <location>
        <begin position="71"/>
        <end position="89"/>
    </location>
</feature>
<reference evidence="2 3" key="1">
    <citation type="submission" date="2016-12" db="EMBL/GenBank/DDBJ databases">
        <title>Complete genome sequence of Microbacterium aurum KACC 15219.</title>
        <authorList>
            <person name="Jung Y."/>
            <person name="Shin J.-H."/>
            <person name="Lee Y.-J."/>
            <person name="Yi H."/>
            <person name="Bahn Y.-S."/>
            <person name="Kim J.F."/>
            <person name="Lee D.-W."/>
        </authorList>
    </citation>
    <scope>NUCLEOTIDE SEQUENCE [LARGE SCALE GENOMIC DNA]</scope>
    <source>
        <strain evidence="2 3">KACC 15219</strain>
    </source>
</reference>
<dbReference type="KEGG" id="maur:BOH66_03265"/>
<sequence>MSRQARAGKALLVAVFSTLIALISHVLAGGSVPEMPGILVPLALSVFVCLPLSGRVLSLPGLVLSVLSSQLLFHWLFVLGTTGPGVLLIEDAPAGHAGHHAQTITLLHTGTEMAPHMDHSDGGMWVGHGIAAVVTILLIRRGEAALVGLWQLTAMLVRTLFPRLPRPAAIRVALPRLVGDFLNQRPFAHLLLGASISRRGPPRSTLLALS</sequence>
<dbReference type="AlphaFoldDB" id="A0A1P8UCB1"/>
<gene>
    <name evidence="2" type="ORF">BOH66_03265</name>
</gene>
<keyword evidence="1" id="KW-0812">Transmembrane</keyword>
<keyword evidence="3" id="KW-1185">Reference proteome</keyword>
<keyword evidence="1" id="KW-1133">Transmembrane helix</keyword>
<dbReference type="Proteomes" id="UP000187185">
    <property type="component" value="Chromosome"/>
</dbReference>
<proteinExistence type="predicted"/>
<evidence type="ECO:0000256" key="1">
    <source>
        <dbReference type="SAM" id="Phobius"/>
    </source>
</evidence>
<feature type="transmembrane region" description="Helical" evidence="1">
    <location>
        <begin position="122"/>
        <end position="139"/>
    </location>
</feature>
<protein>
    <submittedName>
        <fullName evidence="2">Uncharacterized protein</fullName>
    </submittedName>
</protein>
<organism evidence="2 3">
    <name type="scientific">Microbacterium aurum</name>
    <dbReference type="NCBI Taxonomy" id="36805"/>
    <lineage>
        <taxon>Bacteria</taxon>
        <taxon>Bacillati</taxon>
        <taxon>Actinomycetota</taxon>
        <taxon>Actinomycetes</taxon>
        <taxon>Micrococcales</taxon>
        <taxon>Microbacteriaceae</taxon>
        <taxon>Microbacterium</taxon>
    </lineage>
</organism>
<evidence type="ECO:0000313" key="2">
    <source>
        <dbReference type="EMBL" id="APZ35712.1"/>
    </source>
</evidence>
<evidence type="ECO:0000313" key="3">
    <source>
        <dbReference type="Proteomes" id="UP000187185"/>
    </source>
</evidence>
<keyword evidence="1" id="KW-0472">Membrane</keyword>
<accession>A0A1P8UCB1</accession>
<dbReference type="STRING" id="36805.BOH66_03265"/>
<feature type="transmembrane region" description="Helical" evidence="1">
    <location>
        <begin position="38"/>
        <end position="59"/>
    </location>
</feature>
<name>A0A1P8UCB1_9MICO</name>
<dbReference type="EMBL" id="CP018762">
    <property type="protein sequence ID" value="APZ35712.1"/>
    <property type="molecule type" value="Genomic_DNA"/>
</dbReference>